<feature type="non-terminal residue" evidence="10">
    <location>
        <position position="394"/>
    </location>
</feature>
<keyword evidence="4" id="KW-0175">Coiled coil</keyword>
<evidence type="ECO:0000256" key="5">
    <source>
        <dbReference type="ARBA" id="ARBA00023128"/>
    </source>
</evidence>
<evidence type="ECO:0000313" key="11">
    <source>
        <dbReference type="Proteomes" id="UP000838878"/>
    </source>
</evidence>
<dbReference type="InterPro" id="IPR008914">
    <property type="entry name" value="PEBP"/>
</dbReference>
<dbReference type="InterPro" id="IPR036610">
    <property type="entry name" value="PEBP-like_sf"/>
</dbReference>
<dbReference type="PANTHER" id="PTHR11362">
    <property type="entry name" value="PHOSPHATIDYLETHANOLAMINE-BINDING PROTEIN"/>
    <property type="match status" value="1"/>
</dbReference>
<dbReference type="GO" id="GO:0005743">
    <property type="term" value="C:mitochondrial inner membrane"/>
    <property type="evidence" value="ECO:0007669"/>
    <property type="project" value="UniProtKB-ARBA"/>
</dbReference>
<dbReference type="FunFam" id="3.90.280.10:FF:000002">
    <property type="entry name" value="39S ribosomal protein L38, mitochondrial"/>
    <property type="match status" value="1"/>
</dbReference>
<gene>
    <name evidence="10" type="ORF">BINO364_LOCUS1471</name>
</gene>
<keyword evidence="3" id="KW-0689">Ribosomal protein</keyword>
<sequence length="394" mass="46955">MNKFRSFCRVSAQYQQIRLGHKMRGKPPIYCRTIKERLDELNYKDELYTTRIDIGFPQEKKTSTASRGERMEDLKKVKNDKSMEQLARKGLLEIDLEQSRKDWLETLGPLHKKQIADHYGIFEHLYAEGFFIPHLNLDIFYDLKDGNCLPVYYGNVIKPKEALESPIVSYMSDRNSLWTLAMTNLDGHLTDNDQEYVHWFIANIPGNSIEKGDVLAEYLRPFPLKGTGYHRYAFVLYKQDGQISYDLPRVTASSPLEDRTFNTREWYKKYQDNITPIGLAFYQSDWDLSVTDFFHSTLNQKEPIYEYDFPEPYIRPQEWFPRRKPFNLYMDKYRDPKQINKEFLIRKFKSEDPFKTPPPPLKFPNAQPLPREMPSWLKLEERKIRLRWGRVNDV</sequence>
<comment type="similarity">
    <text evidence="7">Belongs to the phosphatidylethanolamine-binding protein family. Mitochondrion-specific ribosomal protein mL38 subfamily.</text>
</comment>
<proteinExistence type="inferred from homology"/>
<name>A0A8J9VMW5_9NEOP</name>
<keyword evidence="11" id="KW-1185">Reference proteome</keyword>
<evidence type="ECO:0000313" key="10">
    <source>
        <dbReference type="EMBL" id="CAH0714417.1"/>
    </source>
</evidence>
<keyword evidence="6" id="KW-0687">Ribonucleoprotein</keyword>
<dbReference type="AlphaFoldDB" id="A0A8J9VMW5"/>
<dbReference type="Gene3D" id="3.90.280.10">
    <property type="entry name" value="PEBP-like"/>
    <property type="match status" value="1"/>
</dbReference>
<dbReference type="GO" id="GO:0005762">
    <property type="term" value="C:mitochondrial large ribosomal subunit"/>
    <property type="evidence" value="ECO:0007669"/>
    <property type="project" value="TreeGrafter"/>
</dbReference>
<dbReference type="OrthoDB" id="2153661at2759"/>
<comment type="subcellular location">
    <subcellularLocation>
        <location evidence="1">Mitochondrion</location>
    </subcellularLocation>
</comment>
<dbReference type="SUPFAM" id="SSF49777">
    <property type="entry name" value="PEBP-like"/>
    <property type="match status" value="1"/>
</dbReference>
<evidence type="ECO:0000256" key="4">
    <source>
        <dbReference type="ARBA" id="ARBA00023054"/>
    </source>
</evidence>
<dbReference type="PANTHER" id="PTHR11362:SF133">
    <property type="entry name" value="LARGE RIBOSOMAL SUBUNIT PROTEIN ML38"/>
    <property type="match status" value="1"/>
</dbReference>
<dbReference type="Pfam" id="PF01161">
    <property type="entry name" value="PBP"/>
    <property type="match status" value="1"/>
</dbReference>
<organism evidence="10 11">
    <name type="scientific">Brenthis ino</name>
    <name type="common">lesser marbled fritillary</name>
    <dbReference type="NCBI Taxonomy" id="405034"/>
    <lineage>
        <taxon>Eukaryota</taxon>
        <taxon>Metazoa</taxon>
        <taxon>Ecdysozoa</taxon>
        <taxon>Arthropoda</taxon>
        <taxon>Hexapoda</taxon>
        <taxon>Insecta</taxon>
        <taxon>Pterygota</taxon>
        <taxon>Neoptera</taxon>
        <taxon>Endopterygota</taxon>
        <taxon>Lepidoptera</taxon>
        <taxon>Glossata</taxon>
        <taxon>Ditrysia</taxon>
        <taxon>Papilionoidea</taxon>
        <taxon>Nymphalidae</taxon>
        <taxon>Heliconiinae</taxon>
        <taxon>Argynnini</taxon>
        <taxon>Brenthis</taxon>
    </lineage>
</organism>
<dbReference type="EMBL" id="OV170221">
    <property type="protein sequence ID" value="CAH0714417.1"/>
    <property type="molecule type" value="Genomic_DNA"/>
</dbReference>
<evidence type="ECO:0000256" key="9">
    <source>
        <dbReference type="ARBA" id="ARBA00041206"/>
    </source>
</evidence>
<evidence type="ECO:0000256" key="3">
    <source>
        <dbReference type="ARBA" id="ARBA00022980"/>
    </source>
</evidence>
<dbReference type="CDD" id="cd00866">
    <property type="entry name" value="PEBP_euk"/>
    <property type="match status" value="1"/>
</dbReference>
<evidence type="ECO:0000256" key="7">
    <source>
        <dbReference type="ARBA" id="ARBA00038016"/>
    </source>
</evidence>
<dbReference type="InterPro" id="IPR035810">
    <property type="entry name" value="PEBP_euk"/>
</dbReference>
<accession>A0A8J9VMW5</accession>
<evidence type="ECO:0000256" key="6">
    <source>
        <dbReference type="ARBA" id="ARBA00023274"/>
    </source>
</evidence>
<evidence type="ECO:0000256" key="1">
    <source>
        <dbReference type="ARBA" id="ARBA00004173"/>
    </source>
</evidence>
<dbReference type="Proteomes" id="UP000838878">
    <property type="component" value="Chromosome 1"/>
</dbReference>
<evidence type="ECO:0000256" key="2">
    <source>
        <dbReference type="ARBA" id="ARBA00022946"/>
    </source>
</evidence>
<keyword evidence="5" id="KW-0496">Mitochondrion</keyword>
<protein>
    <recommendedName>
        <fullName evidence="8">Large ribosomal subunit protein mL38</fullName>
    </recommendedName>
    <alternativeName>
        <fullName evidence="9">39S ribosomal protein L38, mitochondrial</fullName>
    </alternativeName>
</protein>
<evidence type="ECO:0000256" key="8">
    <source>
        <dbReference type="ARBA" id="ARBA00039444"/>
    </source>
</evidence>
<keyword evidence="2" id="KW-0809">Transit peptide</keyword>
<reference evidence="10" key="1">
    <citation type="submission" date="2021-12" db="EMBL/GenBank/DDBJ databases">
        <authorList>
            <person name="Martin H S."/>
        </authorList>
    </citation>
    <scope>NUCLEOTIDE SEQUENCE</scope>
</reference>